<sequence length="425" mass="47910">MSSSFGWLDTDHAQRRSMLEVIDLFKEQGTVDELGIGSIRDTFSDALFPGTSTLLTRLRYVLFVPWLVQRAVRDTSTVDDAVRRLRADEVRLIESLLEGYRDEERGRNQGILGQTARAKLKRMPSEVYWGPLGRWQLRTWDTSVVGHLRRGSALRGAGRGRTETDDPGARDRVLDTGFDLAALEPPEDLLRSTTFDLRPEEAEVLLERLRTTTRGSLLGWLLEHRDAVDLGAASAAELSLVGAPSDLRTVVEHATRFSLAMHGAALLYNLLVAEAAAVPDVVDHYRERLDDWHEEIVETRTLDGWDRGELWSVLTSRNDKIPLPTRLFTDGWLDLLLDGDRVEDSSRARDLVTQRERRLKGGRARLTNRSAREAWKGESGTGRLDYRWGVTRRLLDDLLSALPDRPSTIRRGQPADALLTARTTA</sequence>
<evidence type="ECO:0000313" key="3">
    <source>
        <dbReference type="Proteomes" id="UP000440668"/>
    </source>
</evidence>
<reference evidence="2 3" key="1">
    <citation type="submission" date="2019-11" db="EMBL/GenBank/DDBJ databases">
        <title>Cellulosimicrobium composti sp. nov. isolated from a compost.</title>
        <authorList>
            <person name="Yang Y."/>
        </authorList>
    </citation>
    <scope>NUCLEOTIDE SEQUENCE [LARGE SCALE GENOMIC DNA]</scope>
    <source>
        <strain evidence="2 3">BIT-GX5</strain>
    </source>
</reference>
<organism evidence="2 3">
    <name type="scientific">Cellulosimicrobium composti</name>
    <dbReference type="NCBI Taxonomy" id="2672572"/>
    <lineage>
        <taxon>Bacteria</taxon>
        <taxon>Bacillati</taxon>
        <taxon>Actinomycetota</taxon>
        <taxon>Actinomycetes</taxon>
        <taxon>Micrococcales</taxon>
        <taxon>Promicromonosporaceae</taxon>
        <taxon>Cellulosimicrobium</taxon>
    </lineage>
</organism>
<dbReference type="RefSeq" id="WP_155098271.1">
    <property type="nucleotide sequence ID" value="NZ_WMKA01000005.1"/>
</dbReference>
<evidence type="ECO:0000313" key="2">
    <source>
        <dbReference type="EMBL" id="MTG88045.1"/>
    </source>
</evidence>
<accession>A0A6N7ZF20</accession>
<evidence type="ECO:0000256" key="1">
    <source>
        <dbReference type="SAM" id="MobiDB-lite"/>
    </source>
</evidence>
<dbReference type="AlphaFoldDB" id="A0A6N7ZF20"/>
<dbReference type="EMBL" id="WMKA01000005">
    <property type="protein sequence ID" value="MTG88045.1"/>
    <property type="molecule type" value="Genomic_DNA"/>
</dbReference>
<name>A0A6N7ZF20_9MICO</name>
<feature type="region of interest" description="Disordered" evidence="1">
    <location>
        <begin position="406"/>
        <end position="425"/>
    </location>
</feature>
<dbReference type="Pfam" id="PF19888">
    <property type="entry name" value="DUF6361"/>
    <property type="match status" value="1"/>
</dbReference>
<dbReference type="InterPro" id="IPR045941">
    <property type="entry name" value="DUF6361"/>
</dbReference>
<proteinExistence type="predicted"/>
<protein>
    <submittedName>
        <fullName evidence="2">Uncharacterized protein</fullName>
    </submittedName>
</protein>
<dbReference type="Proteomes" id="UP000440668">
    <property type="component" value="Unassembled WGS sequence"/>
</dbReference>
<gene>
    <name evidence="2" type="ORF">GJV82_03600</name>
</gene>
<comment type="caution">
    <text evidence="2">The sequence shown here is derived from an EMBL/GenBank/DDBJ whole genome shotgun (WGS) entry which is preliminary data.</text>
</comment>